<protein>
    <submittedName>
        <fullName evidence="1">Uncharacterized protein</fullName>
    </submittedName>
</protein>
<reference evidence="1 2" key="1">
    <citation type="journal article" date="2016" name="Nat. Biotechnol.">
        <title>Measurement of bacterial replication rates in microbial communities.</title>
        <authorList>
            <person name="Brown C.T."/>
            <person name="Olm M.R."/>
            <person name="Thomas B.C."/>
            <person name="Banfield J.F."/>
        </authorList>
    </citation>
    <scope>NUCLEOTIDE SEQUENCE [LARGE SCALE GENOMIC DNA]</scope>
    <source>
        <strain evidence="1">42_262</strain>
    </source>
</reference>
<organism evidence="1 2">
    <name type="scientific">Phocaeicola vulgatus</name>
    <name type="common">Bacteroides vulgatus</name>
    <dbReference type="NCBI Taxonomy" id="821"/>
    <lineage>
        <taxon>Bacteria</taxon>
        <taxon>Pseudomonadati</taxon>
        <taxon>Bacteroidota</taxon>
        <taxon>Bacteroidia</taxon>
        <taxon>Bacteroidales</taxon>
        <taxon>Bacteroidaceae</taxon>
        <taxon>Phocaeicola</taxon>
    </lineage>
</organism>
<proteinExistence type="predicted"/>
<comment type="caution">
    <text evidence="1">The sequence shown here is derived from an EMBL/GenBank/DDBJ whole genome shotgun (WGS) entry which is preliminary data.</text>
</comment>
<dbReference type="EMBL" id="MNQV01000204">
    <property type="protein sequence ID" value="OKZ46133.1"/>
    <property type="molecule type" value="Genomic_DNA"/>
</dbReference>
<evidence type="ECO:0000313" key="1">
    <source>
        <dbReference type="EMBL" id="OKZ46133.1"/>
    </source>
</evidence>
<evidence type="ECO:0000313" key="2">
    <source>
        <dbReference type="Proteomes" id="UP000186631"/>
    </source>
</evidence>
<dbReference type="AlphaFoldDB" id="A0A1Q6IZ38"/>
<accession>A0A1Q6IZ38</accession>
<gene>
    <name evidence="1" type="ORF">BHV80_11060</name>
</gene>
<dbReference type="RefSeq" id="WP_234215467.1">
    <property type="nucleotide sequence ID" value="NZ_JAMOWH010000037.1"/>
</dbReference>
<name>A0A1Q6IZ38_PHOVU</name>
<dbReference type="Proteomes" id="UP000186631">
    <property type="component" value="Unassembled WGS sequence"/>
</dbReference>
<sequence length="162" mass="18791">MAEIINFRPTPDVAQMIERQKAKGVNISRWINNLLIGADKQADSLNLQIYTIPEDGINLYDSTKLAIDQMISLHSLPFSRLSISRYREANDIIKQAGMDYYRFKIDEDNYISIIAVNREEASVEFSRYYMKSENKEYVRTSVPLPVYRFDVKNKVVIIIASE</sequence>